<keyword evidence="4" id="KW-0378">Hydrolase</keyword>
<dbReference type="Proteomes" id="UP000011087">
    <property type="component" value="Unassembled WGS sequence"/>
</dbReference>
<evidence type="ECO:0000259" key="11">
    <source>
        <dbReference type="PROSITE" id="PS50056"/>
    </source>
</evidence>
<dbReference type="InterPro" id="IPR029021">
    <property type="entry name" value="Prot-tyrosine_phosphatase-like"/>
</dbReference>
<keyword evidence="3" id="KW-0963">Cytoplasm</keyword>
<reference evidence="12 14" key="1">
    <citation type="journal article" date="2012" name="Nature">
        <title>Algal genomes reveal evolutionary mosaicism and the fate of nucleomorphs.</title>
        <authorList>
            <consortium name="DOE Joint Genome Institute"/>
            <person name="Curtis B.A."/>
            <person name="Tanifuji G."/>
            <person name="Burki F."/>
            <person name="Gruber A."/>
            <person name="Irimia M."/>
            <person name="Maruyama S."/>
            <person name="Arias M.C."/>
            <person name="Ball S.G."/>
            <person name="Gile G.H."/>
            <person name="Hirakawa Y."/>
            <person name="Hopkins J.F."/>
            <person name="Kuo A."/>
            <person name="Rensing S.A."/>
            <person name="Schmutz J."/>
            <person name="Symeonidi A."/>
            <person name="Elias M."/>
            <person name="Eveleigh R.J."/>
            <person name="Herman E.K."/>
            <person name="Klute M.J."/>
            <person name="Nakayama T."/>
            <person name="Obornik M."/>
            <person name="Reyes-Prieto A."/>
            <person name="Armbrust E.V."/>
            <person name="Aves S.J."/>
            <person name="Beiko R.G."/>
            <person name="Coutinho P."/>
            <person name="Dacks J.B."/>
            <person name="Durnford D.G."/>
            <person name="Fast N.M."/>
            <person name="Green B.R."/>
            <person name="Grisdale C.J."/>
            <person name="Hempel F."/>
            <person name="Henrissat B."/>
            <person name="Hoppner M.P."/>
            <person name="Ishida K."/>
            <person name="Kim E."/>
            <person name="Koreny L."/>
            <person name="Kroth P.G."/>
            <person name="Liu Y."/>
            <person name="Malik S.B."/>
            <person name="Maier U.G."/>
            <person name="McRose D."/>
            <person name="Mock T."/>
            <person name="Neilson J.A."/>
            <person name="Onodera N.T."/>
            <person name="Poole A.M."/>
            <person name="Pritham E.J."/>
            <person name="Richards T.A."/>
            <person name="Rocap G."/>
            <person name="Roy S.W."/>
            <person name="Sarai C."/>
            <person name="Schaack S."/>
            <person name="Shirato S."/>
            <person name="Slamovits C.H."/>
            <person name="Spencer D.F."/>
            <person name="Suzuki S."/>
            <person name="Worden A.Z."/>
            <person name="Zauner S."/>
            <person name="Barry K."/>
            <person name="Bell C."/>
            <person name="Bharti A.K."/>
            <person name="Crow J.A."/>
            <person name="Grimwood J."/>
            <person name="Kramer R."/>
            <person name="Lindquist E."/>
            <person name="Lucas S."/>
            <person name="Salamov A."/>
            <person name="McFadden G.I."/>
            <person name="Lane C.E."/>
            <person name="Keeling P.J."/>
            <person name="Gray M.W."/>
            <person name="Grigoriev I.V."/>
            <person name="Archibald J.M."/>
        </authorList>
    </citation>
    <scope>NUCLEOTIDE SEQUENCE</scope>
    <source>
        <strain evidence="12 14">CCMP2712</strain>
    </source>
</reference>
<evidence type="ECO:0000256" key="8">
    <source>
        <dbReference type="ARBA" id="ARBA00047927"/>
    </source>
</evidence>
<evidence type="ECO:0000256" key="1">
    <source>
        <dbReference type="ARBA" id="ARBA00004496"/>
    </source>
</evidence>
<accession>L1I7W3</accession>
<evidence type="ECO:0000256" key="9">
    <source>
        <dbReference type="ARBA" id="ARBA00048424"/>
    </source>
</evidence>
<evidence type="ECO:0000313" key="12">
    <source>
        <dbReference type="EMBL" id="EKX32298.1"/>
    </source>
</evidence>
<organism evidence="12">
    <name type="scientific">Guillardia theta (strain CCMP2712)</name>
    <name type="common">Cryptophyte</name>
    <dbReference type="NCBI Taxonomy" id="905079"/>
    <lineage>
        <taxon>Eukaryota</taxon>
        <taxon>Cryptophyceae</taxon>
        <taxon>Pyrenomonadales</taxon>
        <taxon>Geminigeraceae</taxon>
        <taxon>Guillardia</taxon>
    </lineage>
</organism>
<name>L1I7W3_GUITC</name>
<dbReference type="STRING" id="905079.L1I7W3"/>
<dbReference type="PROSITE" id="PS50054">
    <property type="entry name" value="TYR_PHOSPHATASE_DUAL"/>
    <property type="match status" value="1"/>
</dbReference>
<dbReference type="InterPro" id="IPR004861">
    <property type="entry name" value="Siw14-like"/>
</dbReference>
<dbReference type="InterPro" id="IPR020422">
    <property type="entry name" value="TYR_PHOSPHATASE_DUAL_dom"/>
</dbReference>
<dbReference type="InterPro" id="IPR020428">
    <property type="entry name" value="PFA-DSPs"/>
</dbReference>
<dbReference type="GeneID" id="17289036"/>
<comment type="catalytic activity">
    <reaction evidence="7">
        <text>3,5-bis(diphospho)-1D-myo-inositol 1,2,4,6-tetrakisphosphate + H2O = 3-diphospho-1D-myo-inositol 1,2,4,5,6-pentakisphosphate + phosphate + 2 H(+)</text>
        <dbReference type="Rhea" id="RHEA:56312"/>
        <dbReference type="ChEBI" id="CHEBI:15377"/>
        <dbReference type="ChEBI" id="CHEBI:15378"/>
        <dbReference type="ChEBI" id="CHEBI:43474"/>
        <dbReference type="ChEBI" id="CHEBI:140372"/>
        <dbReference type="ChEBI" id="CHEBI:140374"/>
        <dbReference type="EC" id="3.6.1.52"/>
    </reaction>
    <physiologicalReaction direction="left-to-right" evidence="7">
        <dbReference type="Rhea" id="RHEA:56313"/>
    </physiologicalReaction>
</comment>
<dbReference type="Gene3D" id="3.90.190.10">
    <property type="entry name" value="Protein tyrosine phosphatase superfamily"/>
    <property type="match status" value="1"/>
</dbReference>
<comment type="catalytic activity">
    <reaction evidence="9">
        <text>6-diphospho-1D-myo-inositol pentakisphosphate + H2O = 1D-myo-inositol hexakisphosphate + phosphate + H(+)</text>
        <dbReference type="Rhea" id="RHEA:79703"/>
        <dbReference type="ChEBI" id="CHEBI:15377"/>
        <dbReference type="ChEBI" id="CHEBI:15378"/>
        <dbReference type="ChEBI" id="CHEBI:43474"/>
        <dbReference type="ChEBI" id="CHEBI:58130"/>
        <dbReference type="ChEBI" id="CHEBI:230534"/>
        <dbReference type="EC" id="3.6.1.52"/>
    </reaction>
    <physiologicalReaction direction="left-to-right" evidence="9">
        <dbReference type="Rhea" id="RHEA:79704"/>
    </physiologicalReaction>
</comment>
<dbReference type="RefSeq" id="XP_005819278.1">
    <property type="nucleotide sequence ID" value="XM_005819221.1"/>
</dbReference>
<dbReference type="HOGENOM" id="CLU_047845_5_1_1"/>
<comment type="subcellular location">
    <subcellularLocation>
        <location evidence="1">Cytoplasm</location>
    </subcellularLocation>
</comment>
<dbReference type="PaxDb" id="55529-EKX32298"/>
<dbReference type="EnsemblProtists" id="EKX32298">
    <property type="protein sequence ID" value="EKX32298"/>
    <property type="gene ID" value="GUITHDRAFT_82431"/>
</dbReference>
<evidence type="ECO:0000313" key="14">
    <source>
        <dbReference type="Proteomes" id="UP000011087"/>
    </source>
</evidence>
<comment type="catalytic activity">
    <reaction evidence="8">
        <text>1,5-bis(diphospho)-1D-myo-inositol 2,3,4,6-tetrakisphosphate + H2O = 1-diphospho-1D-myo-inositol 2,3,4,5,6-pentakisphosphate + phosphate + 2 H(+)</text>
        <dbReference type="Rhea" id="RHEA:79699"/>
        <dbReference type="ChEBI" id="CHEBI:15377"/>
        <dbReference type="ChEBI" id="CHEBI:15378"/>
        <dbReference type="ChEBI" id="CHEBI:43474"/>
        <dbReference type="ChEBI" id="CHEBI:74946"/>
        <dbReference type="ChEBI" id="CHEBI:77983"/>
        <dbReference type="EC" id="3.6.1.52"/>
    </reaction>
    <physiologicalReaction direction="left-to-right" evidence="8">
        <dbReference type="Rhea" id="RHEA:79700"/>
    </physiologicalReaction>
</comment>
<sequence>MQDLLIPPLNFGRVCRGVYRSGFPGKKNFAFLKKLALHSVLNLSEHEYTLETETFFRQNNITWTRLVLQGNKEPLLSSDEEVLSEALCKATADRPLLIHCTKGTHRTGCVVGCLRKLDQWSLTSIFEEYRRYAGTKVHVLDQQFIEFFNPTPRHVELAQRTADER</sequence>
<dbReference type="InterPro" id="IPR000387">
    <property type="entry name" value="Tyr_Pase_dom"/>
</dbReference>
<dbReference type="Pfam" id="PF03162">
    <property type="entry name" value="Y_phosphatase2"/>
    <property type="match status" value="1"/>
</dbReference>
<evidence type="ECO:0000259" key="10">
    <source>
        <dbReference type="PROSITE" id="PS50054"/>
    </source>
</evidence>
<proteinExistence type="inferred from homology"/>
<comment type="catalytic activity">
    <reaction evidence="6">
        <text>5-diphospho-1D-myo-inositol 1,2,3,4,6-pentakisphosphate + H2O = 1D-myo-inositol hexakisphosphate + phosphate + H(+)</text>
        <dbReference type="Rhea" id="RHEA:22384"/>
        <dbReference type="ChEBI" id="CHEBI:15377"/>
        <dbReference type="ChEBI" id="CHEBI:15378"/>
        <dbReference type="ChEBI" id="CHEBI:43474"/>
        <dbReference type="ChEBI" id="CHEBI:58130"/>
        <dbReference type="ChEBI" id="CHEBI:58628"/>
        <dbReference type="EC" id="3.6.1.52"/>
    </reaction>
    <physiologicalReaction direction="left-to-right" evidence="6">
        <dbReference type="Rhea" id="RHEA:22385"/>
    </physiologicalReaction>
</comment>
<dbReference type="PANTHER" id="PTHR31126:SF48">
    <property type="entry name" value="INOSITOL PHOSPHATASE SIW14"/>
    <property type="match status" value="1"/>
</dbReference>
<evidence type="ECO:0000256" key="4">
    <source>
        <dbReference type="ARBA" id="ARBA00022801"/>
    </source>
</evidence>
<dbReference type="OMA" id="MPLNYSF"/>
<keyword evidence="14" id="KW-1185">Reference proteome</keyword>
<dbReference type="EMBL" id="JH993199">
    <property type="protein sequence ID" value="EKX32298.1"/>
    <property type="molecule type" value="Genomic_DNA"/>
</dbReference>
<dbReference type="AlphaFoldDB" id="L1I7W3"/>
<gene>
    <name evidence="12" type="ORF">GUITHDRAFT_82431</name>
</gene>
<dbReference type="PANTHER" id="PTHR31126">
    <property type="entry name" value="TYROSINE-PROTEIN PHOSPHATASE"/>
    <property type="match status" value="1"/>
</dbReference>
<dbReference type="PRINTS" id="PR01911">
    <property type="entry name" value="PFDSPHPHTASE"/>
</dbReference>
<protein>
    <recommendedName>
        <fullName evidence="2">diphosphoinositol-polyphosphate diphosphatase</fullName>
        <ecNumber evidence="2">3.6.1.52</ecNumber>
    </recommendedName>
</protein>
<evidence type="ECO:0000256" key="2">
    <source>
        <dbReference type="ARBA" id="ARBA00012527"/>
    </source>
</evidence>
<reference evidence="13" key="3">
    <citation type="submission" date="2016-03" db="UniProtKB">
        <authorList>
            <consortium name="EnsemblProtists"/>
        </authorList>
    </citation>
    <scope>IDENTIFICATION</scope>
</reference>
<evidence type="ECO:0000256" key="7">
    <source>
        <dbReference type="ARBA" id="ARBA00047562"/>
    </source>
</evidence>
<evidence type="ECO:0000313" key="13">
    <source>
        <dbReference type="EnsemblProtists" id="EKX32298"/>
    </source>
</evidence>
<dbReference type="SUPFAM" id="SSF52799">
    <property type="entry name" value="(Phosphotyrosine protein) phosphatases II"/>
    <property type="match status" value="1"/>
</dbReference>
<dbReference type="PROSITE" id="PS00383">
    <property type="entry name" value="TYR_PHOSPHATASE_1"/>
    <property type="match status" value="1"/>
</dbReference>
<feature type="domain" description="Tyrosine specific protein phosphatases" evidence="11">
    <location>
        <begin position="73"/>
        <end position="144"/>
    </location>
</feature>
<dbReference type="OrthoDB" id="6375174at2759"/>
<dbReference type="InterPro" id="IPR016130">
    <property type="entry name" value="Tyr_Pase_AS"/>
</dbReference>
<dbReference type="KEGG" id="gtt:GUITHDRAFT_82431"/>
<dbReference type="GO" id="GO:0005737">
    <property type="term" value="C:cytoplasm"/>
    <property type="evidence" value="ECO:0007669"/>
    <property type="project" value="UniProtKB-SubCell"/>
</dbReference>
<dbReference type="EC" id="3.6.1.52" evidence="2"/>
<dbReference type="FunFam" id="3.90.190.10:FF:000035">
    <property type="entry name" value="Tyrosine phosphatase, putative"/>
    <property type="match status" value="1"/>
</dbReference>
<reference evidence="14" key="2">
    <citation type="submission" date="2012-11" db="EMBL/GenBank/DDBJ databases">
        <authorList>
            <person name="Kuo A."/>
            <person name="Curtis B.A."/>
            <person name="Tanifuji G."/>
            <person name="Burki F."/>
            <person name="Gruber A."/>
            <person name="Irimia M."/>
            <person name="Maruyama S."/>
            <person name="Arias M.C."/>
            <person name="Ball S.G."/>
            <person name="Gile G.H."/>
            <person name="Hirakawa Y."/>
            <person name="Hopkins J.F."/>
            <person name="Rensing S.A."/>
            <person name="Schmutz J."/>
            <person name="Symeonidi A."/>
            <person name="Elias M."/>
            <person name="Eveleigh R.J."/>
            <person name="Herman E.K."/>
            <person name="Klute M.J."/>
            <person name="Nakayama T."/>
            <person name="Obornik M."/>
            <person name="Reyes-Prieto A."/>
            <person name="Armbrust E.V."/>
            <person name="Aves S.J."/>
            <person name="Beiko R.G."/>
            <person name="Coutinho P."/>
            <person name="Dacks J.B."/>
            <person name="Durnford D.G."/>
            <person name="Fast N.M."/>
            <person name="Green B.R."/>
            <person name="Grisdale C."/>
            <person name="Hempe F."/>
            <person name="Henrissat B."/>
            <person name="Hoppner M.P."/>
            <person name="Ishida K.-I."/>
            <person name="Kim E."/>
            <person name="Koreny L."/>
            <person name="Kroth P.G."/>
            <person name="Liu Y."/>
            <person name="Malik S.-B."/>
            <person name="Maier U.G."/>
            <person name="McRose D."/>
            <person name="Mock T."/>
            <person name="Neilson J.A."/>
            <person name="Onodera N.T."/>
            <person name="Poole A.M."/>
            <person name="Pritham E.J."/>
            <person name="Richards T.A."/>
            <person name="Rocap G."/>
            <person name="Roy S.W."/>
            <person name="Sarai C."/>
            <person name="Schaack S."/>
            <person name="Shirato S."/>
            <person name="Slamovits C.H."/>
            <person name="Spencer D.F."/>
            <person name="Suzuki S."/>
            <person name="Worden A.Z."/>
            <person name="Zauner S."/>
            <person name="Barry K."/>
            <person name="Bell C."/>
            <person name="Bharti A.K."/>
            <person name="Crow J.A."/>
            <person name="Grimwood J."/>
            <person name="Kramer R."/>
            <person name="Lindquist E."/>
            <person name="Lucas S."/>
            <person name="Salamov A."/>
            <person name="McFadden G.I."/>
            <person name="Lane C.E."/>
            <person name="Keeling P.J."/>
            <person name="Gray M.W."/>
            <person name="Grigoriev I.V."/>
            <person name="Archibald J.M."/>
        </authorList>
    </citation>
    <scope>NUCLEOTIDE SEQUENCE</scope>
    <source>
        <strain evidence="14">CCMP2712</strain>
    </source>
</reference>
<evidence type="ECO:0000256" key="5">
    <source>
        <dbReference type="ARBA" id="ARBA00044949"/>
    </source>
</evidence>
<comment type="similarity">
    <text evidence="5">Belongs to the protein-tyrosine phosphatase family. Atypical dual-specificity phosphatase Siw14-like subfamily.</text>
</comment>
<evidence type="ECO:0000256" key="6">
    <source>
        <dbReference type="ARBA" id="ARBA00047342"/>
    </source>
</evidence>
<dbReference type="eggNOG" id="KOG1572">
    <property type="taxonomic scope" value="Eukaryota"/>
</dbReference>
<dbReference type="GO" id="GO:0016791">
    <property type="term" value="F:phosphatase activity"/>
    <property type="evidence" value="ECO:0007669"/>
    <property type="project" value="InterPro"/>
</dbReference>
<feature type="domain" description="Tyrosine-protein phosphatase" evidence="10">
    <location>
        <begin position="10"/>
        <end position="157"/>
    </location>
</feature>
<evidence type="ECO:0000256" key="3">
    <source>
        <dbReference type="ARBA" id="ARBA00022490"/>
    </source>
</evidence>
<dbReference type="GO" id="GO:0008486">
    <property type="term" value="F:diphosphoinositol-polyphosphate diphosphatase activity"/>
    <property type="evidence" value="ECO:0007669"/>
    <property type="project" value="UniProtKB-EC"/>
</dbReference>
<dbReference type="PROSITE" id="PS50056">
    <property type="entry name" value="TYR_PHOSPHATASE_2"/>
    <property type="match status" value="1"/>
</dbReference>